<comment type="catalytic activity">
    <reaction evidence="1">
        <text>Hydrolysis of terminal non-reducing N-acetyl-D-hexosamine residues in N-acetyl-beta-D-hexosaminides.</text>
        <dbReference type="EC" id="3.2.1.52"/>
    </reaction>
</comment>
<feature type="transmembrane region" description="Helical" evidence="6">
    <location>
        <begin position="5"/>
        <end position="22"/>
    </location>
</feature>
<evidence type="ECO:0000256" key="1">
    <source>
        <dbReference type="ARBA" id="ARBA00001231"/>
    </source>
</evidence>
<evidence type="ECO:0000259" key="7">
    <source>
        <dbReference type="Pfam" id="PF00933"/>
    </source>
</evidence>
<dbReference type="Pfam" id="PF14172">
    <property type="entry name" value="DUF4309"/>
    <property type="match status" value="1"/>
</dbReference>
<comment type="similarity">
    <text evidence="2">Belongs to the glycosyl hydrolase 3 family.</text>
</comment>
<evidence type="ECO:0000256" key="4">
    <source>
        <dbReference type="ARBA" id="ARBA00022801"/>
    </source>
</evidence>
<dbReference type="PROSITE" id="PS00775">
    <property type="entry name" value="GLYCOSYL_HYDROL_F3"/>
    <property type="match status" value="1"/>
</dbReference>
<dbReference type="InterPro" id="IPR025453">
    <property type="entry name" value="DUF4309"/>
</dbReference>
<dbReference type="InterPro" id="IPR001764">
    <property type="entry name" value="Glyco_hydro_3_N"/>
</dbReference>
<evidence type="ECO:0000256" key="6">
    <source>
        <dbReference type="SAM" id="Phobius"/>
    </source>
</evidence>
<dbReference type="Gene3D" id="3.20.20.300">
    <property type="entry name" value="Glycoside hydrolase, family 3, N-terminal domain"/>
    <property type="match status" value="1"/>
</dbReference>
<dbReference type="InterPro" id="IPR017853">
    <property type="entry name" value="GH"/>
</dbReference>
<dbReference type="EMBL" id="VDGG01000011">
    <property type="protein sequence ID" value="TQR16378.1"/>
    <property type="molecule type" value="Genomic_DNA"/>
</dbReference>
<evidence type="ECO:0000313" key="8">
    <source>
        <dbReference type="EMBL" id="TQR16378.1"/>
    </source>
</evidence>
<keyword evidence="6" id="KW-0812">Transmembrane</keyword>
<dbReference type="AlphaFoldDB" id="A0A544TG33"/>
<protein>
    <recommendedName>
        <fullName evidence="3">beta-N-acetylhexosaminidase</fullName>
        <ecNumber evidence="3">3.2.1.52</ecNumber>
    </recommendedName>
</protein>
<keyword evidence="4 8" id="KW-0378">Hydrolase</keyword>
<dbReference type="GO" id="GO:0005975">
    <property type="term" value="P:carbohydrate metabolic process"/>
    <property type="evidence" value="ECO:0007669"/>
    <property type="project" value="InterPro"/>
</dbReference>
<gene>
    <name evidence="8" type="primary">nagZ</name>
    <name evidence="8" type="ORF">FG383_06570</name>
</gene>
<dbReference type="GO" id="GO:0004563">
    <property type="term" value="F:beta-N-acetylhexosaminidase activity"/>
    <property type="evidence" value="ECO:0007669"/>
    <property type="project" value="UniProtKB-EC"/>
</dbReference>
<keyword evidence="6" id="KW-1133">Transmembrane helix</keyword>
<sequence length="551" mass="61172">MTKKVGIIFLLFIIIAIILIIMEDKNKTNETIEKEKQPKEEVALPETESLVALVFELAAKGQVLDVPFIAGKTGIQEVYTSWGEPTRKSDLSAATYDDYSSKRATIGHQSGIVFDIRSNSEAIQQISLKDIEMVKGEADVIRYDEVGQLILVYELEPSYQLKWIIPKPTESKPNPVVDHISVVTDAVEEVVQENLIISEMTLKEKIGQMIFAGVEGTTFSEEIKQLVSTSKVGGLIFYKNNLKDVNDTTALLNAIKKESENERFPLFLGVDQEGGRISRLPGLSKLPTNKEIGKLNDPSYSYKIGTHLGEEMNAFGFNLDFAPVLDVNSNPKNPVIGDRSFGNNVDIVSELGIQTMKGIQSQHVISVVKHFPGHGDTAVDSHLELPIMEKSLEDLQKLELIPFKRAMEEGADVVMVAHILLPKIDSTFPSSMSHEIITRLLRDQFQFDGVVMTDDMTMNAIIDNHEIGQAAAQAVKAGSDIVLIAHDYDNVLKAMEAIEKSVNDGEISEVRINESVHRILALKEKYNLSNKEVTAVNIQQLNEAMKQLSIK</sequence>
<proteinExistence type="inferred from homology"/>
<dbReference type="Proteomes" id="UP000318937">
    <property type="component" value="Unassembled WGS sequence"/>
</dbReference>
<dbReference type="InterPro" id="IPR050226">
    <property type="entry name" value="NagZ_Beta-hexosaminidase"/>
</dbReference>
<dbReference type="PANTHER" id="PTHR30480">
    <property type="entry name" value="BETA-HEXOSAMINIDASE-RELATED"/>
    <property type="match status" value="1"/>
</dbReference>
<dbReference type="InterPro" id="IPR036962">
    <property type="entry name" value="Glyco_hydro_3_N_sf"/>
</dbReference>
<evidence type="ECO:0000256" key="3">
    <source>
        <dbReference type="ARBA" id="ARBA00012663"/>
    </source>
</evidence>
<dbReference type="SUPFAM" id="SSF51445">
    <property type="entry name" value="(Trans)glycosidases"/>
    <property type="match status" value="1"/>
</dbReference>
<keyword evidence="6" id="KW-0472">Membrane</keyword>
<reference evidence="8 9" key="1">
    <citation type="submission" date="2019-05" db="EMBL/GenBank/DDBJ databases">
        <title>Psychrobacillus vulpis sp. nov., a new species isolated from feces of a red fox that inhabits in The Tablas de Daimiel Natural Park, Albacete, Spain.</title>
        <authorList>
            <person name="Rodriguez M."/>
            <person name="Reina J.C."/>
            <person name="Bejar V."/>
            <person name="Llamas I."/>
        </authorList>
    </citation>
    <scope>NUCLEOTIDE SEQUENCE [LARGE SCALE GENOMIC DNA]</scope>
    <source>
        <strain evidence="8 9">NHI-2</strain>
    </source>
</reference>
<feature type="domain" description="Glycoside hydrolase family 3 N-terminal" evidence="7">
    <location>
        <begin position="201"/>
        <end position="521"/>
    </location>
</feature>
<accession>A0A544TG33</accession>
<evidence type="ECO:0000256" key="2">
    <source>
        <dbReference type="ARBA" id="ARBA00005336"/>
    </source>
</evidence>
<comment type="caution">
    <text evidence="8">The sequence shown here is derived from an EMBL/GenBank/DDBJ whole genome shotgun (WGS) entry which is preliminary data.</text>
</comment>
<dbReference type="NCBIfam" id="NF003740">
    <property type="entry name" value="PRK05337.1"/>
    <property type="match status" value="1"/>
</dbReference>
<dbReference type="GO" id="GO:0009254">
    <property type="term" value="P:peptidoglycan turnover"/>
    <property type="evidence" value="ECO:0007669"/>
    <property type="project" value="TreeGrafter"/>
</dbReference>
<name>A0A544TG33_9BACI</name>
<evidence type="ECO:0000313" key="9">
    <source>
        <dbReference type="Proteomes" id="UP000318937"/>
    </source>
</evidence>
<dbReference type="PANTHER" id="PTHR30480:SF13">
    <property type="entry name" value="BETA-HEXOSAMINIDASE"/>
    <property type="match status" value="1"/>
</dbReference>
<keyword evidence="9" id="KW-1185">Reference proteome</keyword>
<dbReference type="RefSeq" id="WP_142606181.1">
    <property type="nucleotide sequence ID" value="NZ_VDGG01000011.1"/>
</dbReference>
<keyword evidence="5 8" id="KW-0326">Glycosidase</keyword>
<organism evidence="8 9">
    <name type="scientific">Psychrobacillus soli</name>
    <dbReference type="NCBI Taxonomy" id="1543965"/>
    <lineage>
        <taxon>Bacteria</taxon>
        <taxon>Bacillati</taxon>
        <taxon>Bacillota</taxon>
        <taxon>Bacilli</taxon>
        <taxon>Bacillales</taxon>
        <taxon>Bacillaceae</taxon>
        <taxon>Psychrobacillus</taxon>
    </lineage>
</organism>
<evidence type="ECO:0000256" key="5">
    <source>
        <dbReference type="ARBA" id="ARBA00023295"/>
    </source>
</evidence>
<dbReference type="EC" id="3.2.1.52" evidence="3"/>
<dbReference type="InterPro" id="IPR019800">
    <property type="entry name" value="Glyco_hydro_3_AS"/>
</dbReference>
<dbReference type="OrthoDB" id="9805821at2"/>
<dbReference type="Pfam" id="PF00933">
    <property type="entry name" value="Glyco_hydro_3"/>
    <property type="match status" value="1"/>
</dbReference>